<dbReference type="Pfam" id="PF13376">
    <property type="entry name" value="OmdA"/>
    <property type="match status" value="1"/>
</dbReference>
<sequence>MLELFNGPVTLEKFSGKGAWTYAPVGVLAQAPKTHFGVLKVTGRIDEVMLNDCALMPMGQGRRFLAVNAALRKQLGKQAGDVVQLQLFAQEERAALEHISLADFTDCLAEVPAALRTFQALPLARQQAWLRWVDEAEADEQKVTRVEAALALLERGQAAVPAGSA</sequence>
<evidence type="ECO:0000313" key="1">
    <source>
        <dbReference type="EMBL" id="GAA4352754.1"/>
    </source>
</evidence>
<reference evidence="2" key="1">
    <citation type="journal article" date="2019" name="Int. J. Syst. Evol. Microbiol.">
        <title>The Global Catalogue of Microorganisms (GCM) 10K type strain sequencing project: providing services to taxonomists for standard genome sequencing and annotation.</title>
        <authorList>
            <consortium name="The Broad Institute Genomics Platform"/>
            <consortium name="The Broad Institute Genome Sequencing Center for Infectious Disease"/>
            <person name="Wu L."/>
            <person name="Ma J."/>
        </authorList>
    </citation>
    <scope>NUCLEOTIDE SEQUENCE [LARGE SCALE GENOMIC DNA]</scope>
    <source>
        <strain evidence="2">JCM 17923</strain>
    </source>
</reference>
<dbReference type="Gene3D" id="2.40.30.100">
    <property type="entry name" value="AF2212/PG0164-like"/>
    <property type="match status" value="1"/>
</dbReference>
<dbReference type="RefSeq" id="WP_345234915.1">
    <property type="nucleotide sequence ID" value="NZ_BAABGZ010000013.1"/>
</dbReference>
<dbReference type="SUPFAM" id="SSF141694">
    <property type="entry name" value="AF2212/PG0164-like"/>
    <property type="match status" value="1"/>
</dbReference>
<organism evidence="1 2">
    <name type="scientific">Hymenobacter saemangeumensis</name>
    <dbReference type="NCBI Taxonomy" id="1084522"/>
    <lineage>
        <taxon>Bacteria</taxon>
        <taxon>Pseudomonadati</taxon>
        <taxon>Bacteroidota</taxon>
        <taxon>Cytophagia</taxon>
        <taxon>Cytophagales</taxon>
        <taxon>Hymenobacteraceae</taxon>
        <taxon>Hymenobacter</taxon>
    </lineage>
</organism>
<protein>
    <submittedName>
        <fullName evidence="1">YdeI/OmpD-associated family protein</fullName>
    </submittedName>
</protein>
<accession>A0ABP8I778</accession>
<gene>
    <name evidence="1" type="ORF">GCM10023185_12730</name>
</gene>
<evidence type="ECO:0000313" key="2">
    <source>
        <dbReference type="Proteomes" id="UP001501153"/>
    </source>
</evidence>
<dbReference type="Pfam" id="PF08922">
    <property type="entry name" value="DUF1905"/>
    <property type="match status" value="1"/>
</dbReference>
<keyword evidence="2" id="KW-1185">Reference proteome</keyword>
<comment type="caution">
    <text evidence="1">The sequence shown here is derived from an EMBL/GenBank/DDBJ whole genome shotgun (WGS) entry which is preliminary data.</text>
</comment>
<dbReference type="EMBL" id="BAABGZ010000013">
    <property type="protein sequence ID" value="GAA4352754.1"/>
    <property type="molecule type" value="Genomic_DNA"/>
</dbReference>
<dbReference type="Proteomes" id="UP001501153">
    <property type="component" value="Unassembled WGS sequence"/>
</dbReference>
<dbReference type="InterPro" id="IPR015018">
    <property type="entry name" value="DUF1905"/>
</dbReference>
<proteinExistence type="predicted"/>
<dbReference type="InterPro" id="IPR037079">
    <property type="entry name" value="AF2212/PG0164-like_sf"/>
</dbReference>
<name>A0ABP8I778_9BACT</name>